<proteinExistence type="predicted"/>
<dbReference type="STRING" id="46223.SAMN05421852_10841"/>
<name>A0A1I3QP00_9BACL</name>
<feature type="transmembrane region" description="Helical" evidence="2">
    <location>
        <begin position="181"/>
        <end position="201"/>
    </location>
</feature>
<keyword evidence="2" id="KW-0472">Membrane</keyword>
<evidence type="ECO:0000313" key="5">
    <source>
        <dbReference type="Proteomes" id="UP000199545"/>
    </source>
</evidence>
<protein>
    <submittedName>
        <fullName evidence="4">Stage II sporulation protein E</fullName>
    </submittedName>
</protein>
<dbReference type="SMART" id="SM00332">
    <property type="entry name" value="PP2Cc"/>
    <property type="match status" value="1"/>
</dbReference>
<evidence type="ECO:0000313" key="4">
    <source>
        <dbReference type="EMBL" id="SFJ35853.1"/>
    </source>
</evidence>
<feature type="transmembrane region" description="Helical" evidence="2">
    <location>
        <begin position="244"/>
        <end position="261"/>
    </location>
</feature>
<dbReference type="InterPro" id="IPR036457">
    <property type="entry name" value="PPM-type-like_dom_sf"/>
</dbReference>
<dbReference type="InterPro" id="IPR014221">
    <property type="entry name" value="SpoII_E"/>
</dbReference>
<feature type="transmembrane region" description="Helical" evidence="2">
    <location>
        <begin position="23"/>
        <end position="42"/>
    </location>
</feature>
<dbReference type="PANTHER" id="PTHR43156">
    <property type="entry name" value="STAGE II SPORULATION PROTEIN E-RELATED"/>
    <property type="match status" value="1"/>
</dbReference>
<dbReference type="InterPro" id="IPR001932">
    <property type="entry name" value="PPM-type_phosphatase-like_dom"/>
</dbReference>
<dbReference type="Pfam" id="PF07228">
    <property type="entry name" value="SpoIIE"/>
    <property type="match status" value="1"/>
</dbReference>
<keyword evidence="2" id="KW-1133">Transmembrane helix</keyword>
<dbReference type="AlphaFoldDB" id="A0A1I3QP00"/>
<sequence length="814" mass="91753">MANKWNGFIDKWVRLGKSKQKRWMYRFVHMWNVPVICMGFLLGRAMILESVSPFAVAYLGAMFYLGRKSWPIVMLALISGASTLDMTQTTRISCFLVLLLFIQKIFSWAGKGQIYHVPFMVLLTSTVGHLLYLWWGESTIYQWMLSGLDVLLSWILSFIFIRALPLFTIKKKRLTLRTEEIIGLVILMGSVMTGTMGWFIWDLSVVHIVSRYLVLVLAFTGGAMLGASMGVVTGIILCLSDPQAMLEMSLLAFAGLLAGLLKEGKRIGVSLGFIFGSLMIHLYEGTTLTLWISGIESAMAILFFWLTPQMVYQGIAKLIPGTPENQSVHQDYVRRLRDVTAAKVGQFTDLFYELASSFRTDTAKERKEDEDFVHQMMTDVMEQSCLGCHRFSQCWEQNVMRTYQGMTDLMTLVEMKGNPIHLAAPREWVEYCVRPEKVLSAIQDQYAYYEQSIYWKEKMKESRRIVSEQLAGMAEVMDKLAQEIRHETQVQTAQEEQIHEALEELGLSIQRVDIISLEEGKVEIEVIMPHPDAFDECRKLVAPVLTEIIGEPIAVFRKVIQDRTSNAVITLGSAQRYELKTGVATVAKGGGYVSGDSYCYMNLGTGKYAVALSDGMGNGERAQEESSAALKLLRRLLQAGLNEERAVETINSILSLRSTDEMFATVDLAIVDLNTAHTRFMKIGSTPGFIKRGDQVLTLFSSNPPIGILNEIEIDSIEMVLQPGDLLIMITDGIYDAPGHAINKDLLMKRLISEIETKDPQGFADCLLEKVVRRQNGQIHDDMTVIVAKVERYTPEWSTIRITGMPRLKRAQMV</sequence>
<dbReference type="PANTHER" id="PTHR43156:SF2">
    <property type="entry name" value="STAGE II SPORULATION PROTEIN E"/>
    <property type="match status" value="1"/>
</dbReference>
<keyword evidence="5" id="KW-1185">Reference proteome</keyword>
<feature type="domain" description="PPM-type phosphatase" evidence="3">
    <location>
        <begin position="580"/>
        <end position="790"/>
    </location>
</feature>
<keyword evidence="2" id="KW-0812">Transmembrane</keyword>
<reference evidence="4 5" key="1">
    <citation type="submission" date="2016-10" db="EMBL/GenBank/DDBJ databases">
        <authorList>
            <person name="de Groot N.N."/>
        </authorList>
    </citation>
    <scope>NUCLEOTIDE SEQUENCE [LARGE SCALE GENOMIC DNA]</scope>
    <source>
        <strain evidence="4 5">DSM 44778</strain>
    </source>
</reference>
<accession>A0A1I3QP00</accession>
<dbReference type="Gene3D" id="3.60.40.10">
    <property type="entry name" value="PPM-type phosphatase domain"/>
    <property type="match status" value="1"/>
</dbReference>
<evidence type="ECO:0000256" key="1">
    <source>
        <dbReference type="ARBA" id="ARBA00022801"/>
    </source>
</evidence>
<dbReference type="Proteomes" id="UP000199545">
    <property type="component" value="Unassembled WGS sequence"/>
</dbReference>
<dbReference type="InterPro" id="IPR052016">
    <property type="entry name" value="Bact_Sigma-Reg"/>
</dbReference>
<dbReference type="SUPFAM" id="SSF81606">
    <property type="entry name" value="PP2C-like"/>
    <property type="match status" value="1"/>
</dbReference>
<keyword evidence="1" id="KW-0378">Hydrolase</keyword>
<dbReference type="NCBIfam" id="TIGR02865">
    <property type="entry name" value="spore_II_E"/>
    <property type="match status" value="1"/>
</dbReference>
<organism evidence="4 5">
    <name type="scientific">Thermoflavimicrobium dichotomicum</name>
    <dbReference type="NCBI Taxonomy" id="46223"/>
    <lineage>
        <taxon>Bacteria</taxon>
        <taxon>Bacillati</taxon>
        <taxon>Bacillota</taxon>
        <taxon>Bacilli</taxon>
        <taxon>Bacillales</taxon>
        <taxon>Thermoactinomycetaceae</taxon>
        <taxon>Thermoflavimicrobium</taxon>
    </lineage>
</organism>
<feature type="transmembrane region" description="Helical" evidence="2">
    <location>
        <begin position="140"/>
        <end position="161"/>
    </location>
</feature>
<gene>
    <name evidence="4" type="ORF">SAMN05421852_10841</name>
</gene>
<evidence type="ECO:0000256" key="2">
    <source>
        <dbReference type="SAM" id="Phobius"/>
    </source>
</evidence>
<dbReference type="GO" id="GO:0004722">
    <property type="term" value="F:protein serine/threonine phosphatase activity"/>
    <property type="evidence" value="ECO:0007669"/>
    <property type="project" value="InterPro"/>
</dbReference>
<dbReference type="SMART" id="SM00331">
    <property type="entry name" value="PP2C_SIG"/>
    <property type="match status" value="1"/>
</dbReference>
<dbReference type="EMBL" id="FORR01000008">
    <property type="protein sequence ID" value="SFJ35853.1"/>
    <property type="molecule type" value="Genomic_DNA"/>
</dbReference>
<feature type="transmembrane region" description="Helical" evidence="2">
    <location>
        <begin position="213"/>
        <end position="237"/>
    </location>
</feature>
<evidence type="ECO:0000259" key="3">
    <source>
        <dbReference type="PROSITE" id="PS51746"/>
    </source>
</evidence>
<dbReference type="Pfam" id="PF19732">
    <property type="entry name" value="SpoIIE_N"/>
    <property type="match status" value="1"/>
</dbReference>
<dbReference type="InterPro" id="IPR045768">
    <property type="entry name" value="SpoIIE_N"/>
</dbReference>
<dbReference type="PROSITE" id="PS51746">
    <property type="entry name" value="PPM_2"/>
    <property type="match status" value="1"/>
</dbReference>
<feature type="transmembrane region" description="Helical" evidence="2">
    <location>
        <begin position="114"/>
        <end position="134"/>
    </location>
</feature>